<keyword evidence="3" id="KW-1185">Reference proteome</keyword>
<feature type="transmembrane region" description="Helical" evidence="1">
    <location>
        <begin position="106"/>
        <end position="124"/>
    </location>
</feature>
<evidence type="ECO:0000313" key="3">
    <source>
        <dbReference type="Proteomes" id="UP000637720"/>
    </source>
</evidence>
<feature type="transmembrane region" description="Helical" evidence="1">
    <location>
        <begin position="81"/>
        <end position="100"/>
    </location>
</feature>
<keyword evidence="1" id="KW-1133">Transmembrane helix</keyword>
<gene>
    <name evidence="2" type="ORF">GCM10007043_21880</name>
</gene>
<name>A0A8J3BBP7_9BACI</name>
<proteinExistence type="predicted"/>
<sequence>MLDQTVKRAAQWGVGVALILALVHLAFREGIVAAFTQQPEVQEVSLAHWGWMVFWPLVGFWGLLLNGVFVGSTVTGPIRNALLAAFAVYLASLWLFVPLWCNHGMWLSFLLFTLMRSVVLGVYVPRLMAWSRGR</sequence>
<keyword evidence="1" id="KW-0472">Membrane</keyword>
<keyword evidence="1" id="KW-0812">Transmembrane</keyword>
<dbReference type="AlphaFoldDB" id="A0A8J3BBP7"/>
<feature type="transmembrane region" description="Helical" evidence="1">
    <location>
        <begin position="12"/>
        <end position="36"/>
    </location>
</feature>
<reference evidence="2" key="1">
    <citation type="journal article" date="2014" name="Int. J. Syst. Evol. Microbiol.">
        <title>Complete genome sequence of Corynebacterium casei LMG S-19264T (=DSM 44701T), isolated from a smear-ripened cheese.</title>
        <authorList>
            <consortium name="US DOE Joint Genome Institute (JGI-PGF)"/>
            <person name="Walter F."/>
            <person name="Albersmeier A."/>
            <person name="Kalinowski J."/>
            <person name="Ruckert C."/>
        </authorList>
    </citation>
    <scope>NUCLEOTIDE SEQUENCE</scope>
    <source>
        <strain evidence="2">JCM 14719</strain>
    </source>
</reference>
<feature type="transmembrane region" description="Helical" evidence="1">
    <location>
        <begin position="48"/>
        <end position="69"/>
    </location>
</feature>
<reference evidence="2" key="2">
    <citation type="submission" date="2020-09" db="EMBL/GenBank/DDBJ databases">
        <authorList>
            <person name="Sun Q."/>
            <person name="Ohkuma M."/>
        </authorList>
    </citation>
    <scope>NUCLEOTIDE SEQUENCE</scope>
    <source>
        <strain evidence="2">JCM 14719</strain>
    </source>
</reference>
<dbReference type="Proteomes" id="UP000637720">
    <property type="component" value="Unassembled WGS sequence"/>
</dbReference>
<protein>
    <submittedName>
        <fullName evidence="2">Uncharacterized protein</fullName>
    </submittedName>
</protein>
<evidence type="ECO:0000256" key="1">
    <source>
        <dbReference type="SAM" id="Phobius"/>
    </source>
</evidence>
<comment type="caution">
    <text evidence="2">The sequence shown here is derived from an EMBL/GenBank/DDBJ whole genome shotgun (WGS) entry which is preliminary data.</text>
</comment>
<evidence type="ECO:0000313" key="2">
    <source>
        <dbReference type="EMBL" id="GGK07494.1"/>
    </source>
</evidence>
<organism evidence="2 3">
    <name type="scientific">Calditerricola satsumensis</name>
    <dbReference type="NCBI Taxonomy" id="373054"/>
    <lineage>
        <taxon>Bacteria</taxon>
        <taxon>Bacillati</taxon>
        <taxon>Bacillota</taxon>
        <taxon>Bacilli</taxon>
        <taxon>Bacillales</taxon>
        <taxon>Bacillaceae</taxon>
        <taxon>Calditerricola</taxon>
    </lineage>
</organism>
<dbReference type="EMBL" id="BMOF01000063">
    <property type="protein sequence ID" value="GGK07494.1"/>
    <property type="molecule type" value="Genomic_DNA"/>
</dbReference>
<accession>A0A8J3BBP7</accession>